<gene>
    <name evidence="1" type="ORF">SCALOS_LOCUS11362</name>
</gene>
<proteinExistence type="predicted"/>
<protein>
    <submittedName>
        <fullName evidence="1">8896_t:CDS:1</fullName>
    </submittedName>
</protein>
<sequence length="101" mass="11558">AHERTMRTDILFGMVKRAQYARKNDKCYNPLKIIIMSATLNSQRFADYFNTTTILQIPGRLFPVSVNYSFVSQPDYLDAAFITSTQIHTNQPPGDILVFLP</sequence>
<comment type="caution">
    <text evidence="1">The sequence shown here is derived from an EMBL/GenBank/DDBJ whole genome shotgun (WGS) entry which is preliminary data.</text>
</comment>
<feature type="non-terminal residue" evidence="1">
    <location>
        <position position="1"/>
    </location>
</feature>
<organism evidence="1 2">
    <name type="scientific">Scutellospora calospora</name>
    <dbReference type="NCBI Taxonomy" id="85575"/>
    <lineage>
        <taxon>Eukaryota</taxon>
        <taxon>Fungi</taxon>
        <taxon>Fungi incertae sedis</taxon>
        <taxon>Mucoromycota</taxon>
        <taxon>Glomeromycotina</taxon>
        <taxon>Glomeromycetes</taxon>
        <taxon>Diversisporales</taxon>
        <taxon>Gigasporaceae</taxon>
        <taxon>Scutellospora</taxon>
    </lineage>
</organism>
<keyword evidence="2" id="KW-1185">Reference proteome</keyword>
<evidence type="ECO:0000313" key="2">
    <source>
        <dbReference type="Proteomes" id="UP000789860"/>
    </source>
</evidence>
<reference evidence="1" key="1">
    <citation type="submission" date="2021-06" db="EMBL/GenBank/DDBJ databases">
        <authorList>
            <person name="Kallberg Y."/>
            <person name="Tangrot J."/>
            <person name="Rosling A."/>
        </authorList>
    </citation>
    <scope>NUCLEOTIDE SEQUENCE</scope>
    <source>
        <strain evidence="1">AU212A</strain>
    </source>
</reference>
<name>A0ACA9PT45_9GLOM</name>
<feature type="non-terminal residue" evidence="1">
    <location>
        <position position="101"/>
    </location>
</feature>
<evidence type="ECO:0000313" key="1">
    <source>
        <dbReference type="EMBL" id="CAG8723952.1"/>
    </source>
</evidence>
<dbReference type="EMBL" id="CAJVPM010048893">
    <property type="protein sequence ID" value="CAG8723952.1"/>
    <property type="molecule type" value="Genomic_DNA"/>
</dbReference>
<dbReference type="Proteomes" id="UP000789860">
    <property type="component" value="Unassembled WGS sequence"/>
</dbReference>
<accession>A0ACA9PT45</accession>